<evidence type="ECO:0000256" key="1">
    <source>
        <dbReference type="SAM" id="MobiDB-lite"/>
    </source>
</evidence>
<sequence>LNGTIFDVSHKETSTNSSSQSNGPITVKIDAIGI</sequence>
<gene>
    <name evidence="2" type="ORF">T05_1465</name>
</gene>
<accession>A0A0V0SRI0</accession>
<organism evidence="2 3">
    <name type="scientific">Trichinella murrelli</name>
    <dbReference type="NCBI Taxonomy" id="144512"/>
    <lineage>
        <taxon>Eukaryota</taxon>
        <taxon>Metazoa</taxon>
        <taxon>Ecdysozoa</taxon>
        <taxon>Nematoda</taxon>
        <taxon>Enoplea</taxon>
        <taxon>Dorylaimia</taxon>
        <taxon>Trichinellida</taxon>
        <taxon>Trichinellidae</taxon>
        <taxon>Trichinella</taxon>
    </lineage>
</organism>
<dbReference type="AlphaFoldDB" id="A0A0V0SRI0"/>
<keyword evidence="3" id="KW-1185">Reference proteome</keyword>
<feature type="non-terminal residue" evidence="2">
    <location>
        <position position="1"/>
    </location>
</feature>
<reference evidence="2 3" key="1">
    <citation type="submission" date="2015-01" db="EMBL/GenBank/DDBJ databases">
        <title>Evolution of Trichinella species and genotypes.</title>
        <authorList>
            <person name="Korhonen P.K."/>
            <person name="Edoardo P."/>
            <person name="Giuseppe L.R."/>
            <person name="Gasser R.B."/>
        </authorList>
    </citation>
    <scope>NUCLEOTIDE SEQUENCE [LARGE SCALE GENOMIC DNA]</scope>
    <source>
        <strain evidence="2">ISS417</strain>
    </source>
</reference>
<evidence type="ECO:0000313" key="2">
    <source>
        <dbReference type="EMBL" id="KRX29647.1"/>
    </source>
</evidence>
<name>A0A0V0SRI0_9BILA</name>
<feature type="non-terminal residue" evidence="2">
    <location>
        <position position="34"/>
    </location>
</feature>
<feature type="compositionally biased region" description="Polar residues" evidence="1">
    <location>
        <begin position="14"/>
        <end position="23"/>
    </location>
</feature>
<dbReference type="Proteomes" id="UP000055048">
    <property type="component" value="Unassembled WGS sequence"/>
</dbReference>
<comment type="caution">
    <text evidence="2">The sequence shown here is derived from an EMBL/GenBank/DDBJ whole genome shotgun (WGS) entry which is preliminary data.</text>
</comment>
<protein>
    <submittedName>
        <fullName evidence="2">Uncharacterized protein</fullName>
    </submittedName>
</protein>
<dbReference type="EMBL" id="JYDJ01003102">
    <property type="protein sequence ID" value="KRX29647.1"/>
    <property type="molecule type" value="Genomic_DNA"/>
</dbReference>
<evidence type="ECO:0000313" key="3">
    <source>
        <dbReference type="Proteomes" id="UP000055048"/>
    </source>
</evidence>
<proteinExistence type="predicted"/>
<feature type="region of interest" description="Disordered" evidence="1">
    <location>
        <begin position="1"/>
        <end position="23"/>
    </location>
</feature>